<keyword evidence="3" id="KW-1185">Reference proteome</keyword>
<evidence type="ECO:0000313" key="2">
    <source>
        <dbReference type="EMBL" id="MPC78818.1"/>
    </source>
</evidence>
<feature type="region of interest" description="Disordered" evidence="1">
    <location>
        <begin position="1"/>
        <end position="21"/>
    </location>
</feature>
<feature type="compositionally biased region" description="Basic and acidic residues" evidence="1">
    <location>
        <begin position="12"/>
        <end position="21"/>
    </location>
</feature>
<evidence type="ECO:0000256" key="1">
    <source>
        <dbReference type="SAM" id="MobiDB-lite"/>
    </source>
</evidence>
<proteinExistence type="predicted"/>
<dbReference type="Proteomes" id="UP000324222">
    <property type="component" value="Unassembled WGS sequence"/>
</dbReference>
<dbReference type="AlphaFoldDB" id="A0A5B7ID04"/>
<dbReference type="EMBL" id="VSRR010049443">
    <property type="protein sequence ID" value="MPC78818.1"/>
    <property type="molecule type" value="Genomic_DNA"/>
</dbReference>
<sequence>MMGDAGLGRDGQCGREQSKDKLASLPDRIEWNWISHIFPFPPLLCLASSPPLLPPPSRTLACPSPV</sequence>
<evidence type="ECO:0000313" key="3">
    <source>
        <dbReference type="Proteomes" id="UP000324222"/>
    </source>
</evidence>
<name>A0A5B7ID04_PORTR</name>
<feature type="compositionally biased region" description="Gly residues" evidence="1">
    <location>
        <begin position="1"/>
        <end position="11"/>
    </location>
</feature>
<organism evidence="2 3">
    <name type="scientific">Portunus trituberculatus</name>
    <name type="common">Swimming crab</name>
    <name type="synonym">Neptunus trituberculatus</name>
    <dbReference type="NCBI Taxonomy" id="210409"/>
    <lineage>
        <taxon>Eukaryota</taxon>
        <taxon>Metazoa</taxon>
        <taxon>Ecdysozoa</taxon>
        <taxon>Arthropoda</taxon>
        <taxon>Crustacea</taxon>
        <taxon>Multicrustacea</taxon>
        <taxon>Malacostraca</taxon>
        <taxon>Eumalacostraca</taxon>
        <taxon>Eucarida</taxon>
        <taxon>Decapoda</taxon>
        <taxon>Pleocyemata</taxon>
        <taxon>Brachyura</taxon>
        <taxon>Eubrachyura</taxon>
        <taxon>Portunoidea</taxon>
        <taxon>Portunidae</taxon>
        <taxon>Portuninae</taxon>
        <taxon>Portunus</taxon>
    </lineage>
</organism>
<protein>
    <submittedName>
        <fullName evidence="2">Uncharacterized protein</fullName>
    </submittedName>
</protein>
<reference evidence="2 3" key="1">
    <citation type="submission" date="2019-05" db="EMBL/GenBank/DDBJ databases">
        <title>Another draft genome of Portunus trituberculatus and its Hox gene families provides insights of decapod evolution.</title>
        <authorList>
            <person name="Jeong J.-H."/>
            <person name="Song I."/>
            <person name="Kim S."/>
            <person name="Choi T."/>
            <person name="Kim D."/>
            <person name="Ryu S."/>
            <person name="Kim W."/>
        </authorList>
    </citation>
    <scope>NUCLEOTIDE SEQUENCE [LARGE SCALE GENOMIC DNA]</scope>
    <source>
        <tissue evidence="2">Muscle</tissue>
    </source>
</reference>
<accession>A0A5B7ID04</accession>
<gene>
    <name evidence="2" type="ORF">E2C01_073316</name>
</gene>
<comment type="caution">
    <text evidence="2">The sequence shown here is derived from an EMBL/GenBank/DDBJ whole genome shotgun (WGS) entry which is preliminary data.</text>
</comment>